<evidence type="ECO:0000313" key="2">
    <source>
        <dbReference type="EMBL" id="TKA76090.1"/>
    </source>
</evidence>
<sequence length="139" mass="15349">MFLKRRERRAKAEDREEMDVGGASIEPQGRFDRRLTPKKNTARYPIEGNVLLFATCGFGNLGDAMFGYNSGIMSGLLVNLIFIAKIFRDYGGADGTLTTVNSTIKGISVACLQASAAEDKINDVLDERSRVRLGREELI</sequence>
<gene>
    <name evidence="2" type="ORF">B0A55_04420</name>
</gene>
<feature type="region of interest" description="Disordered" evidence="1">
    <location>
        <begin position="1"/>
        <end position="28"/>
    </location>
</feature>
<dbReference type="Proteomes" id="UP000309340">
    <property type="component" value="Unassembled WGS sequence"/>
</dbReference>
<reference evidence="2 3" key="1">
    <citation type="submission" date="2017-03" db="EMBL/GenBank/DDBJ databases">
        <title>Genomes of endolithic fungi from Antarctica.</title>
        <authorList>
            <person name="Coleine C."/>
            <person name="Masonjones S."/>
            <person name="Stajich J.E."/>
        </authorList>
    </citation>
    <scope>NUCLEOTIDE SEQUENCE [LARGE SCALE GENOMIC DNA]</scope>
    <source>
        <strain evidence="2 3">CCFEE 5184</strain>
    </source>
</reference>
<protein>
    <submittedName>
        <fullName evidence="2">Uncharacterized protein</fullName>
    </submittedName>
</protein>
<dbReference type="EMBL" id="NAJQ01000173">
    <property type="protein sequence ID" value="TKA76090.1"/>
    <property type="molecule type" value="Genomic_DNA"/>
</dbReference>
<name>A0A4U0XGJ0_9PEZI</name>
<keyword evidence="3" id="KW-1185">Reference proteome</keyword>
<accession>A0A4U0XGJ0</accession>
<dbReference type="OrthoDB" id="648285at2759"/>
<dbReference type="AlphaFoldDB" id="A0A4U0XGJ0"/>
<evidence type="ECO:0000256" key="1">
    <source>
        <dbReference type="SAM" id="MobiDB-lite"/>
    </source>
</evidence>
<evidence type="ECO:0000313" key="3">
    <source>
        <dbReference type="Proteomes" id="UP000309340"/>
    </source>
</evidence>
<organism evidence="2 3">
    <name type="scientific">Friedmanniomyces simplex</name>
    <dbReference type="NCBI Taxonomy" id="329884"/>
    <lineage>
        <taxon>Eukaryota</taxon>
        <taxon>Fungi</taxon>
        <taxon>Dikarya</taxon>
        <taxon>Ascomycota</taxon>
        <taxon>Pezizomycotina</taxon>
        <taxon>Dothideomycetes</taxon>
        <taxon>Dothideomycetidae</taxon>
        <taxon>Mycosphaerellales</taxon>
        <taxon>Teratosphaeriaceae</taxon>
        <taxon>Friedmanniomyces</taxon>
    </lineage>
</organism>
<proteinExistence type="predicted"/>
<comment type="caution">
    <text evidence="2">The sequence shown here is derived from an EMBL/GenBank/DDBJ whole genome shotgun (WGS) entry which is preliminary data.</text>
</comment>